<organism evidence="1 2">
    <name type="scientific">Persea americana</name>
    <name type="common">Avocado</name>
    <dbReference type="NCBI Taxonomy" id="3435"/>
    <lineage>
        <taxon>Eukaryota</taxon>
        <taxon>Viridiplantae</taxon>
        <taxon>Streptophyta</taxon>
        <taxon>Embryophyta</taxon>
        <taxon>Tracheophyta</taxon>
        <taxon>Spermatophyta</taxon>
        <taxon>Magnoliopsida</taxon>
        <taxon>Magnoliidae</taxon>
        <taxon>Laurales</taxon>
        <taxon>Lauraceae</taxon>
        <taxon>Persea</taxon>
    </lineage>
</organism>
<keyword evidence="2" id="KW-1185">Reference proteome</keyword>
<name>A0ACC2M3I8_PERAE</name>
<comment type="caution">
    <text evidence="1">The sequence shown here is derived from an EMBL/GenBank/DDBJ whole genome shotgun (WGS) entry which is preliminary data.</text>
</comment>
<gene>
    <name evidence="1" type="ORF">MRB53_016578</name>
</gene>
<accession>A0ACC2M3I8</accession>
<protein>
    <submittedName>
        <fullName evidence="1">Uncharacterized protein</fullName>
    </submittedName>
</protein>
<proteinExistence type="predicted"/>
<evidence type="ECO:0000313" key="1">
    <source>
        <dbReference type="EMBL" id="KAJ8639884.1"/>
    </source>
</evidence>
<sequence length="193" mass="21510">MRENLKISFTHSRSWISISTPIISRSSSSHLSDPISPSHTEASHLHLPHAAPHHHLSSLPHNPPTPASTILTTITIFPPSDLSLATTHLRLHPIIISHLRTHPSSSQNPPQALLLHHRFPRSQNPVHDHLIIKEPISISRRPSPLHPVPIALFLIPYNPSPPGSIFFPADHHYHLLLKKSHATRTHRPPSSST</sequence>
<reference evidence="1 2" key="1">
    <citation type="journal article" date="2022" name="Hortic Res">
        <title>A haplotype resolved chromosomal level avocado genome allows analysis of novel avocado genes.</title>
        <authorList>
            <person name="Nath O."/>
            <person name="Fletcher S.J."/>
            <person name="Hayward A."/>
            <person name="Shaw L.M."/>
            <person name="Masouleh A.K."/>
            <person name="Furtado A."/>
            <person name="Henry R.J."/>
            <person name="Mitter N."/>
        </authorList>
    </citation>
    <scope>NUCLEOTIDE SEQUENCE [LARGE SCALE GENOMIC DNA]</scope>
    <source>
        <strain evidence="2">cv. Hass</strain>
    </source>
</reference>
<dbReference type="Proteomes" id="UP001234297">
    <property type="component" value="Chromosome 5"/>
</dbReference>
<evidence type="ECO:0000313" key="2">
    <source>
        <dbReference type="Proteomes" id="UP001234297"/>
    </source>
</evidence>
<dbReference type="EMBL" id="CM056813">
    <property type="protein sequence ID" value="KAJ8639884.1"/>
    <property type="molecule type" value="Genomic_DNA"/>
</dbReference>